<evidence type="ECO:0000313" key="3">
    <source>
        <dbReference type="Proteomes" id="UP000006514"/>
    </source>
</evidence>
<sequence>MSPERPETLRKTPSSDGIAGPRVVENSVLQSSLQTFTPQVSSPALYPIIPEELWHSVAQNIPSKSDLSALSRACRSLRFIAQSFLFLRADISDSSTLCAFTRTIQDDGLAHRKYGHGSLARRVKELRVIFDPQCFPDDVDRADAVTSLEFLLRHCSQLRVLSLPEWTTPLSDVIGLSMPCRLTALAYQSDIERLHVWGAVTLPPLILPKLISFTGDLCTALSVLPGGHVLDLQLVGCVDVEEMAASLQAISKTSLSSLSLRPSSDCPQQYLPVIRRFFPQLCHLTISRFPREFLRLVLSNKERFPQWSKLRTLYLYCEHDPYTPSFDETPAAASLLGRNPSLQSVHIRAALPFELCLSHI</sequence>
<dbReference type="InParanoid" id="J0WR84"/>
<evidence type="ECO:0008006" key="4">
    <source>
        <dbReference type="Google" id="ProtNLM"/>
    </source>
</evidence>
<accession>J0WR84</accession>
<protein>
    <recommendedName>
        <fullName evidence="4">F-box domain-containing protein</fullName>
    </recommendedName>
</protein>
<dbReference type="InterPro" id="IPR032675">
    <property type="entry name" value="LRR_dom_sf"/>
</dbReference>
<organism evidence="2 3">
    <name type="scientific">Auricularia subglabra (strain TFB-10046 / SS5)</name>
    <name type="common">White-rot fungus</name>
    <name type="synonym">Auricularia delicata (strain TFB10046)</name>
    <dbReference type="NCBI Taxonomy" id="717982"/>
    <lineage>
        <taxon>Eukaryota</taxon>
        <taxon>Fungi</taxon>
        <taxon>Dikarya</taxon>
        <taxon>Basidiomycota</taxon>
        <taxon>Agaricomycotina</taxon>
        <taxon>Agaricomycetes</taxon>
        <taxon>Auriculariales</taxon>
        <taxon>Auriculariaceae</taxon>
        <taxon>Auricularia</taxon>
    </lineage>
</organism>
<dbReference type="SUPFAM" id="SSF52047">
    <property type="entry name" value="RNI-like"/>
    <property type="match status" value="1"/>
</dbReference>
<keyword evidence="3" id="KW-1185">Reference proteome</keyword>
<dbReference type="OrthoDB" id="10682947at2759"/>
<name>J0WR84_AURST</name>
<proteinExistence type="predicted"/>
<feature type="region of interest" description="Disordered" evidence="1">
    <location>
        <begin position="1"/>
        <end position="20"/>
    </location>
</feature>
<evidence type="ECO:0000256" key="1">
    <source>
        <dbReference type="SAM" id="MobiDB-lite"/>
    </source>
</evidence>
<dbReference type="Proteomes" id="UP000006514">
    <property type="component" value="Unassembled WGS sequence"/>
</dbReference>
<gene>
    <name evidence="2" type="ORF">AURDEDRAFT_176508</name>
</gene>
<dbReference type="AlphaFoldDB" id="J0WR84"/>
<reference evidence="3" key="1">
    <citation type="journal article" date="2012" name="Science">
        <title>The Paleozoic origin of enzymatic lignin decomposition reconstructed from 31 fungal genomes.</title>
        <authorList>
            <person name="Floudas D."/>
            <person name="Binder M."/>
            <person name="Riley R."/>
            <person name="Barry K."/>
            <person name="Blanchette R.A."/>
            <person name="Henrissat B."/>
            <person name="Martinez A.T."/>
            <person name="Otillar R."/>
            <person name="Spatafora J.W."/>
            <person name="Yadav J.S."/>
            <person name="Aerts A."/>
            <person name="Benoit I."/>
            <person name="Boyd A."/>
            <person name="Carlson A."/>
            <person name="Copeland A."/>
            <person name="Coutinho P.M."/>
            <person name="de Vries R.P."/>
            <person name="Ferreira P."/>
            <person name="Findley K."/>
            <person name="Foster B."/>
            <person name="Gaskell J."/>
            <person name="Glotzer D."/>
            <person name="Gorecki P."/>
            <person name="Heitman J."/>
            <person name="Hesse C."/>
            <person name="Hori C."/>
            <person name="Igarashi K."/>
            <person name="Jurgens J.A."/>
            <person name="Kallen N."/>
            <person name="Kersten P."/>
            <person name="Kohler A."/>
            <person name="Kuees U."/>
            <person name="Kumar T.K.A."/>
            <person name="Kuo A."/>
            <person name="LaButti K."/>
            <person name="Larrondo L.F."/>
            <person name="Lindquist E."/>
            <person name="Ling A."/>
            <person name="Lombard V."/>
            <person name="Lucas S."/>
            <person name="Lundell T."/>
            <person name="Martin R."/>
            <person name="McLaughlin D.J."/>
            <person name="Morgenstern I."/>
            <person name="Morin E."/>
            <person name="Murat C."/>
            <person name="Nagy L.G."/>
            <person name="Nolan M."/>
            <person name="Ohm R.A."/>
            <person name="Patyshakuliyeva A."/>
            <person name="Rokas A."/>
            <person name="Ruiz-Duenas F.J."/>
            <person name="Sabat G."/>
            <person name="Salamov A."/>
            <person name="Samejima M."/>
            <person name="Schmutz J."/>
            <person name="Slot J.C."/>
            <person name="St John F."/>
            <person name="Stenlid J."/>
            <person name="Sun H."/>
            <person name="Sun S."/>
            <person name="Syed K."/>
            <person name="Tsang A."/>
            <person name="Wiebenga A."/>
            <person name="Young D."/>
            <person name="Pisabarro A."/>
            <person name="Eastwood D.C."/>
            <person name="Martin F."/>
            <person name="Cullen D."/>
            <person name="Grigoriev I.V."/>
            <person name="Hibbett D.S."/>
        </authorList>
    </citation>
    <scope>NUCLEOTIDE SEQUENCE [LARGE SCALE GENOMIC DNA]</scope>
    <source>
        <strain evidence="3">TFB10046</strain>
    </source>
</reference>
<feature type="compositionally biased region" description="Basic and acidic residues" evidence="1">
    <location>
        <begin position="1"/>
        <end position="10"/>
    </location>
</feature>
<dbReference type="Gene3D" id="3.80.10.10">
    <property type="entry name" value="Ribonuclease Inhibitor"/>
    <property type="match status" value="1"/>
</dbReference>
<dbReference type="EMBL" id="JH687947">
    <property type="protein sequence ID" value="EJD34446.1"/>
    <property type="molecule type" value="Genomic_DNA"/>
</dbReference>
<evidence type="ECO:0000313" key="2">
    <source>
        <dbReference type="EMBL" id="EJD34446.1"/>
    </source>
</evidence>
<dbReference type="KEGG" id="adl:AURDEDRAFT_176508"/>